<organism evidence="1 2">
    <name type="scientific">Halorubrum sodomense</name>
    <dbReference type="NCBI Taxonomy" id="35743"/>
    <lineage>
        <taxon>Archaea</taxon>
        <taxon>Methanobacteriati</taxon>
        <taxon>Methanobacteriota</taxon>
        <taxon>Stenosarchaea group</taxon>
        <taxon>Halobacteria</taxon>
        <taxon>Halobacteriales</taxon>
        <taxon>Haloferacaceae</taxon>
        <taxon>Halorubrum</taxon>
    </lineage>
</organism>
<dbReference type="AlphaFoldDB" id="A0A1I6FMH2"/>
<dbReference type="InterPro" id="IPR058994">
    <property type="entry name" value="Ig-containing_halobact"/>
</dbReference>
<proteinExistence type="predicted"/>
<dbReference type="Proteomes" id="UP000198932">
    <property type="component" value="Unassembled WGS sequence"/>
</dbReference>
<dbReference type="RefSeq" id="WP_137694801.1">
    <property type="nucleotide sequence ID" value="NZ_FOYN01000001.1"/>
</dbReference>
<sequence>MTRRRALACVLLLVTAGCAGLGGTAADVTVENAQATEYRLTAYLIEEPVGAGNVTFRATNETGARTTVERLRFETDGPYYNASLSAEWNATERRLVVSPGETRTATFDAWEPGTAVVYVFEAPDGRVVRTSFADCPRDSLSHTFVFSDGPENGYRSTCS</sequence>
<reference evidence="2" key="1">
    <citation type="submission" date="2016-10" db="EMBL/GenBank/DDBJ databases">
        <authorList>
            <person name="Varghese N."/>
            <person name="Submissions S."/>
        </authorList>
    </citation>
    <scope>NUCLEOTIDE SEQUENCE [LARGE SCALE GENOMIC DNA]</scope>
    <source>
        <strain evidence="2">RD 26</strain>
    </source>
</reference>
<dbReference type="EMBL" id="FOYN01000001">
    <property type="protein sequence ID" value="SFR31130.1"/>
    <property type="molecule type" value="Genomic_DNA"/>
</dbReference>
<dbReference type="Pfam" id="PF26515">
    <property type="entry name" value="Ig_halo_2"/>
    <property type="match status" value="1"/>
</dbReference>
<keyword evidence="2" id="KW-1185">Reference proteome</keyword>
<dbReference type="STRING" id="35743.SAMN04487937_0968"/>
<accession>A0A1I6FMH2</accession>
<name>A0A1I6FMH2_HALSD</name>
<evidence type="ECO:0000313" key="2">
    <source>
        <dbReference type="Proteomes" id="UP000198932"/>
    </source>
</evidence>
<dbReference type="OrthoDB" id="183473at2157"/>
<protein>
    <submittedName>
        <fullName evidence="1">Uncharacterized protein</fullName>
    </submittedName>
</protein>
<evidence type="ECO:0000313" key="1">
    <source>
        <dbReference type="EMBL" id="SFR31130.1"/>
    </source>
</evidence>
<dbReference type="PROSITE" id="PS51257">
    <property type="entry name" value="PROKAR_LIPOPROTEIN"/>
    <property type="match status" value="1"/>
</dbReference>
<gene>
    <name evidence="1" type="ORF">SAMN04487937_0968</name>
</gene>